<gene>
    <name evidence="2" type="ORF">SISNIDRAFT_553353</name>
</gene>
<organism evidence="2 3">
    <name type="scientific">Sistotremastrum niveocremeum HHB9708</name>
    <dbReference type="NCBI Taxonomy" id="1314777"/>
    <lineage>
        <taxon>Eukaryota</taxon>
        <taxon>Fungi</taxon>
        <taxon>Dikarya</taxon>
        <taxon>Basidiomycota</taxon>
        <taxon>Agaricomycotina</taxon>
        <taxon>Agaricomycetes</taxon>
        <taxon>Sistotremastrales</taxon>
        <taxon>Sistotremastraceae</taxon>
        <taxon>Sertulicium</taxon>
        <taxon>Sertulicium niveocremeum</taxon>
    </lineage>
</organism>
<dbReference type="OrthoDB" id="2795185at2759"/>
<reference evidence="2 3" key="1">
    <citation type="journal article" date="2016" name="Mol. Biol. Evol.">
        <title>Comparative Genomics of Early-Diverging Mushroom-Forming Fungi Provides Insights into the Origins of Lignocellulose Decay Capabilities.</title>
        <authorList>
            <person name="Nagy L.G."/>
            <person name="Riley R."/>
            <person name="Tritt A."/>
            <person name="Adam C."/>
            <person name="Daum C."/>
            <person name="Floudas D."/>
            <person name="Sun H."/>
            <person name="Yadav J.S."/>
            <person name="Pangilinan J."/>
            <person name="Larsson K.H."/>
            <person name="Matsuura K."/>
            <person name="Barry K."/>
            <person name="Labutti K."/>
            <person name="Kuo R."/>
            <person name="Ohm R.A."/>
            <person name="Bhattacharya S.S."/>
            <person name="Shirouzu T."/>
            <person name="Yoshinaga Y."/>
            <person name="Martin F.M."/>
            <person name="Grigoriev I.V."/>
            <person name="Hibbett D.S."/>
        </authorList>
    </citation>
    <scope>NUCLEOTIDE SEQUENCE [LARGE SCALE GENOMIC DNA]</scope>
    <source>
        <strain evidence="2 3">HHB9708</strain>
    </source>
</reference>
<protein>
    <submittedName>
        <fullName evidence="2">Uncharacterized protein</fullName>
    </submittedName>
</protein>
<keyword evidence="3" id="KW-1185">Reference proteome</keyword>
<proteinExistence type="predicted"/>
<dbReference type="Proteomes" id="UP000076722">
    <property type="component" value="Unassembled WGS sequence"/>
</dbReference>
<name>A0A164MS97_9AGAM</name>
<evidence type="ECO:0000313" key="2">
    <source>
        <dbReference type="EMBL" id="KZS86983.1"/>
    </source>
</evidence>
<accession>A0A164MS97</accession>
<feature type="signal peptide" evidence="1">
    <location>
        <begin position="1"/>
        <end position="20"/>
    </location>
</feature>
<evidence type="ECO:0000313" key="3">
    <source>
        <dbReference type="Proteomes" id="UP000076722"/>
    </source>
</evidence>
<feature type="chain" id="PRO_5007851826" evidence="1">
    <location>
        <begin position="21"/>
        <end position="277"/>
    </location>
</feature>
<dbReference type="EMBL" id="KV419460">
    <property type="protein sequence ID" value="KZS86983.1"/>
    <property type="molecule type" value="Genomic_DNA"/>
</dbReference>
<dbReference type="AlphaFoldDB" id="A0A164MS97"/>
<sequence length="277" mass="28972">MALLPIFLISFLISSHIVFGLPLSTNETTTTSIHLHNKRDTLICGFAARLVDNKSCLPAGINFVLNAAQTAVTEESLTTNAAGQFKIPANKASQCDHIIELALLNSMFNKNGFCAVANVLGSSFSAGQKVDFLNTPINLVNAAAANANSIAQGTPVNLVFLDTKLNIPKKNFVTSALNNPGVAPTNAGNLNTAIKSYLTQTRTQSLRVAQAIDAACLQSINALKASTLSGVVAPAPNVRAKTATERLAQAVAAHDALVGANPALTITAQWTEVLNTP</sequence>
<evidence type="ECO:0000256" key="1">
    <source>
        <dbReference type="SAM" id="SignalP"/>
    </source>
</evidence>
<keyword evidence="1" id="KW-0732">Signal</keyword>